<feature type="domain" description="Shedu protein SduA C-terminal" evidence="1">
    <location>
        <begin position="34"/>
        <end position="188"/>
    </location>
</feature>
<name>A0A246S1X0_9GAMM</name>
<protein>
    <recommendedName>
        <fullName evidence="1">Shedu protein SduA C-terminal domain-containing protein</fullName>
    </recommendedName>
</protein>
<gene>
    <name evidence="2" type="ORF">JI62_06995</name>
</gene>
<reference evidence="2 3" key="1">
    <citation type="submission" date="2014-08" db="EMBL/GenBank/DDBJ databases">
        <title>Draft genome sequence of a novel L-asparaginase producing marine bacterium, Halomonas campaniensis.</title>
        <authorList>
            <person name="Sundarakrishnan B."/>
            <person name="Moushumi Priya A."/>
            <person name="Raman G."/>
            <person name="Sakthivel N."/>
            <person name="Park S."/>
            <person name="Jayachandran S."/>
        </authorList>
    </citation>
    <scope>NUCLEOTIDE SEQUENCE [LARGE SCALE GENOMIC DNA]</scope>
    <source>
        <strain evidence="2 3">SK03</strain>
    </source>
</reference>
<evidence type="ECO:0000259" key="1">
    <source>
        <dbReference type="Pfam" id="PF14082"/>
    </source>
</evidence>
<dbReference type="RefSeq" id="WP_088699481.1">
    <property type="nucleotide sequence ID" value="NZ_JPUA01000019.1"/>
</dbReference>
<evidence type="ECO:0000313" key="2">
    <source>
        <dbReference type="EMBL" id="OWV30412.1"/>
    </source>
</evidence>
<dbReference type="EMBL" id="JPUA01000019">
    <property type="protein sequence ID" value="OWV30412.1"/>
    <property type="molecule type" value="Genomic_DNA"/>
</dbReference>
<proteinExistence type="predicted"/>
<dbReference type="OrthoDB" id="7061014at2"/>
<dbReference type="Proteomes" id="UP000197334">
    <property type="component" value="Unassembled WGS sequence"/>
</dbReference>
<evidence type="ECO:0000313" key="3">
    <source>
        <dbReference type="Proteomes" id="UP000197334"/>
    </source>
</evidence>
<comment type="caution">
    <text evidence="2">The sequence shown here is derived from an EMBL/GenBank/DDBJ whole genome shotgun (WGS) entry which is preliminary data.</text>
</comment>
<dbReference type="InterPro" id="IPR025359">
    <property type="entry name" value="SduA_C"/>
</dbReference>
<accession>A0A246S1X0</accession>
<dbReference type="AlphaFoldDB" id="A0A246S1X0"/>
<dbReference type="Pfam" id="PF14082">
    <property type="entry name" value="SduA_C"/>
    <property type="match status" value="1"/>
</dbReference>
<sequence length="290" mass="34262">MSKSMQSWSHVNESPIFQNIKSKWQCLLNNRDMKEEDYQRFLSDHAGFFFPKKSHISGDHLVLEKIQLGTQYKTDFVNAECNRSYGFEYTLIELESPHDTLYTKNGRPTKKFAQGLEQIRDWKHWVQKNNSIIEGIFPSKSFSLTGKPSLKYMLIIGRRETRENNFDTRKRLEIFNNECIEVRTYDYLTDILEASSPKAHLWLSHDLIGPSEEENNAFSNPFFKAIPDAKWRKMLSEFKINYSHMISQNIETILEHRTLNEPLMNEYISWINENGLNLITEHEKKPLQQS</sequence>
<keyword evidence="3" id="KW-1185">Reference proteome</keyword>
<organism evidence="2 3">
    <name type="scientific">Halomonas campaniensis</name>
    <dbReference type="NCBI Taxonomy" id="213554"/>
    <lineage>
        <taxon>Bacteria</taxon>
        <taxon>Pseudomonadati</taxon>
        <taxon>Pseudomonadota</taxon>
        <taxon>Gammaproteobacteria</taxon>
        <taxon>Oceanospirillales</taxon>
        <taxon>Halomonadaceae</taxon>
        <taxon>Halomonas</taxon>
    </lineage>
</organism>